<dbReference type="Proteomes" id="UP000017836">
    <property type="component" value="Unassembled WGS sequence"/>
</dbReference>
<name>W1NF15_AMBTC</name>
<dbReference type="AlphaFoldDB" id="W1NF15"/>
<evidence type="ECO:0000313" key="2">
    <source>
        <dbReference type="EMBL" id="ERM94033.1"/>
    </source>
</evidence>
<accession>W1NF15</accession>
<keyword evidence="3" id="KW-1185">Reference proteome</keyword>
<evidence type="ECO:0000313" key="3">
    <source>
        <dbReference type="Proteomes" id="UP000017836"/>
    </source>
</evidence>
<dbReference type="Gramene" id="ERM94033">
    <property type="protein sequence ID" value="ERM94033"/>
    <property type="gene ID" value="AMTR_s00010p00024500"/>
</dbReference>
<gene>
    <name evidence="2" type="ORF">AMTR_s00010p00024500</name>
</gene>
<feature type="compositionally biased region" description="Basic and acidic residues" evidence="1">
    <location>
        <begin position="135"/>
        <end position="147"/>
    </location>
</feature>
<reference evidence="3" key="1">
    <citation type="journal article" date="2013" name="Science">
        <title>The Amborella genome and the evolution of flowering plants.</title>
        <authorList>
            <consortium name="Amborella Genome Project"/>
        </authorList>
    </citation>
    <scope>NUCLEOTIDE SEQUENCE [LARGE SCALE GENOMIC DNA]</scope>
</reference>
<evidence type="ECO:0000256" key="1">
    <source>
        <dbReference type="SAM" id="MobiDB-lite"/>
    </source>
</evidence>
<protein>
    <submittedName>
        <fullName evidence="2">Uncharacterized protein</fullName>
    </submittedName>
</protein>
<feature type="region of interest" description="Disordered" evidence="1">
    <location>
        <begin position="93"/>
        <end position="147"/>
    </location>
</feature>
<dbReference type="HOGENOM" id="CLU_167293_2_0_1"/>
<organism evidence="2 3">
    <name type="scientific">Amborella trichopoda</name>
    <dbReference type="NCBI Taxonomy" id="13333"/>
    <lineage>
        <taxon>Eukaryota</taxon>
        <taxon>Viridiplantae</taxon>
        <taxon>Streptophyta</taxon>
        <taxon>Embryophyta</taxon>
        <taxon>Tracheophyta</taxon>
        <taxon>Spermatophyta</taxon>
        <taxon>Magnoliopsida</taxon>
        <taxon>Amborellales</taxon>
        <taxon>Amborellaceae</taxon>
        <taxon>Amborella</taxon>
    </lineage>
</organism>
<feature type="compositionally biased region" description="Basic and acidic residues" evidence="1">
    <location>
        <begin position="93"/>
        <end position="115"/>
    </location>
</feature>
<dbReference type="EMBL" id="KI397513">
    <property type="protein sequence ID" value="ERM94033.1"/>
    <property type="molecule type" value="Genomic_DNA"/>
</dbReference>
<sequence length="147" mass="16984">MPINLDYIFQRDLANEWVSQRTPLLNQDFLSGAVADMDNNADVATPNEGDMAVDMDTDYNDYAEDEYEVQDDEEIDGTMENDWQGPIVQECEGAQHDAVPDDQEDPMRLAREEVQASRSSSYSTKERRSRSQHRNLREDKKNRSFTK</sequence>
<proteinExistence type="predicted"/>